<organism evidence="2 3">
    <name type="scientific">Lachnospira multipara</name>
    <dbReference type="NCBI Taxonomy" id="28051"/>
    <lineage>
        <taxon>Bacteria</taxon>
        <taxon>Bacillati</taxon>
        <taxon>Bacillota</taxon>
        <taxon>Clostridia</taxon>
        <taxon>Lachnospirales</taxon>
        <taxon>Lachnospiraceae</taxon>
        <taxon>Lachnospira</taxon>
    </lineage>
</organism>
<keyword evidence="1" id="KW-0472">Membrane</keyword>
<evidence type="ECO:0000256" key="1">
    <source>
        <dbReference type="SAM" id="Phobius"/>
    </source>
</evidence>
<keyword evidence="3" id="KW-1185">Reference proteome</keyword>
<accession>A0A1H5UDP9</accession>
<dbReference type="RefSeq" id="WP_103952711.1">
    <property type="nucleotide sequence ID" value="NZ_FNUL01000007.1"/>
</dbReference>
<proteinExistence type="predicted"/>
<evidence type="ECO:0000313" key="2">
    <source>
        <dbReference type="EMBL" id="SEF73150.1"/>
    </source>
</evidence>
<keyword evidence="1" id="KW-1133">Transmembrane helix</keyword>
<sequence length="87" mass="9852">MKDLAVKREISPKSIIYYYISKIPRCMILMLIGLVIAFAFSIYSVNHVNSIFKFISEADLNVGLTSKFINIFLHNITVALIMIIGIV</sequence>
<feature type="transmembrane region" description="Helical" evidence="1">
    <location>
        <begin position="68"/>
        <end position="86"/>
    </location>
</feature>
<evidence type="ECO:0000313" key="3">
    <source>
        <dbReference type="Proteomes" id="UP000236726"/>
    </source>
</evidence>
<keyword evidence="1" id="KW-0812">Transmembrane</keyword>
<dbReference type="EMBL" id="FNUL01000007">
    <property type="protein sequence ID" value="SEF73150.1"/>
    <property type="molecule type" value="Genomic_DNA"/>
</dbReference>
<gene>
    <name evidence="2" type="ORF">SAMN05216537_10730</name>
</gene>
<feature type="transmembrane region" description="Helical" evidence="1">
    <location>
        <begin position="26"/>
        <end position="48"/>
    </location>
</feature>
<dbReference type="AlphaFoldDB" id="A0A1H5UDP9"/>
<reference evidence="2 3" key="1">
    <citation type="submission" date="2016-10" db="EMBL/GenBank/DDBJ databases">
        <authorList>
            <person name="de Groot N.N."/>
        </authorList>
    </citation>
    <scope>NUCLEOTIDE SEQUENCE [LARGE SCALE GENOMIC DNA]</scope>
    <source>
        <strain evidence="2 3">D15d</strain>
    </source>
</reference>
<name>A0A1H5UDP9_9FIRM</name>
<protein>
    <submittedName>
        <fullName evidence="2">Uncharacterized protein</fullName>
    </submittedName>
</protein>
<dbReference type="Proteomes" id="UP000236726">
    <property type="component" value="Unassembled WGS sequence"/>
</dbReference>